<organism evidence="18 19">
    <name type="scientific">Canna indica</name>
    <name type="common">Indian-shot</name>
    <dbReference type="NCBI Taxonomy" id="4628"/>
    <lineage>
        <taxon>Eukaryota</taxon>
        <taxon>Viridiplantae</taxon>
        <taxon>Streptophyta</taxon>
        <taxon>Embryophyta</taxon>
        <taxon>Tracheophyta</taxon>
        <taxon>Spermatophyta</taxon>
        <taxon>Magnoliopsida</taxon>
        <taxon>Liliopsida</taxon>
        <taxon>Zingiberales</taxon>
        <taxon>Cannaceae</taxon>
        <taxon>Canna</taxon>
    </lineage>
</organism>
<comment type="similarity">
    <text evidence="2 13">Belongs to the lipoxygenase family.</text>
</comment>
<sequence length="858" mass="97484">MKKMLQNCCAKLHDAIYRHLSLLSITENETQPSTRGKVVVYRTFRRSSLSKSITISLYSATEIDQNTGIAKQTGEASLRNGKKTKHGETETTTYDVFFFLEEGFGAPGAMAVKNKGQDQFFLQSVTVEISENHSFHFDCNSWVYPIAKTNVDRLFFANTSYLPSQTPAALQSLRQEELASLRGNGRGQREKWDRIFDYDRYNDLGEPDKGQHHVRPVLGGSKTYPYPRRCRTGRLLSDQDRVTETRHKIINLDFYVPPDDRFSPLKLSEFISSSIRAVVHFVIPEVKSLFEGSIKNFDSFGQLSKDLYTQRKSFLESVVRERIKDLVPEELYGEVVRVTKENPIKFPVPQVIATDENAWRSDEEFGREMLAGLNPAVIRCLEKFPPVGKGGKRSTFTASQVEINLEGLSIGEAMSAGRIFILDHHEYLMPYLRRINEQGVCIYASRTLLFLRPDQTLKPLAIELSLPGEVRGEEVSRVFLPASQGSEAVLWQLAKTHVAVNDSGHHQLISHWLHTHAAVEPFIIATRRQLSAMHPIYKLLDPHFKDTLHINSLARSVLLNAGGVLERTMFPGRYAMELSSAIYKNWRFNEQALPLDLLRRGVAVEDDSEPSGVRLLIEDYPYAADGLDVWATIEKWVANYCAHYYRDDRAVATDAELQAWWHEVCTVGHGDKRDDDECWLPLDSVANLCQSLTTLIWIASALHAAVNFGQFDYAGYMPNRPTRCRKFIPKEGTPEFAELIRDTDKFFLEMVPDRFTATLGLALIEVLSGHMADEVYLGQRASAAWTDDGEVIRMFEQFRVMLREVEKRIDERNRNRMLKNRWGPARVPYTLLYPGTSNTGPGKEKGITGRGIPNSVSI</sequence>
<dbReference type="SUPFAM" id="SSF48484">
    <property type="entry name" value="Lipoxigenase"/>
    <property type="match status" value="1"/>
</dbReference>
<dbReference type="InterPro" id="IPR036392">
    <property type="entry name" value="PLAT/LH2_dom_sf"/>
</dbReference>
<dbReference type="InterPro" id="IPR036226">
    <property type="entry name" value="LipOase_C_sf"/>
</dbReference>
<comment type="pathway">
    <text evidence="14">Lipid metabolism; oxylipin biosynthesis.</text>
</comment>
<dbReference type="GO" id="GO:0006633">
    <property type="term" value="P:fatty acid biosynthetic process"/>
    <property type="evidence" value="ECO:0007669"/>
    <property type="project" value="UniProtKB-KW"/>
</dbReference>
<dbReference type="GO" id="GO:0034440">
    <property type="term" value="P:lipid oxidation"/>
    <property type="evidence" value="ECO:0007669"/>
    <property type="project" value="InterPro"/>
</dbReference>
<dbReference type="PANTHER" id="PTHR11771">
    <property type="entry name" value="LIPOXYGENASE"/>
    <property type="match status" value="1"/>
</dbReference>
<dbReference type="InterPro" id="IPR000907">
    <property type="entry name" value="LipOase"/>
</dbReference>
<keyword evidence="19" id="KW-1185">Reference proteome</keyword>
<dbReference type="PROSITE" id="PS50095">
    <property type="entry name" value="PLAT"/>
    <property type="match status" value="1"/>
</dbReference>
<evidence type="ECO:0000256" key="6">
    <source>
        <dbReference type="ARBA" id="ARBA00022832"/>
    </source>
</evidence>
<keyword evidence="11 14" id="KW-0275">Fatty acid biosynthesis</keyword>
<keyword evidence="4 13" id="KW-0479">Metal-binding</keyword>
<keyword evidence="8 13" id="KW-0560">Oxidoreductase</keyword>
<evidence type="ECO:0000256" key="2">
    <source>
        <dbReference type="ARBA" id="ARBA00009419"/>
    </source>
</evidence>
<dbReference type="PROSITE" id="PS00711">
    <property type="entry name" value="LIPOXYGENASE_1"/>
    <property type="match status" value="1"/>
</dbReference>
<evidence type="ECO:0000256" key="15">
    <source>
        <dbReference type="SAM" id="MobiDB-lite"/>
    </source>
</evidence>
<dbReference type="SMART" id="SM00308">
    <property type="entry name" value="LH2"/>
    <property type="match status" value="1"/>
</dbReference>
<evidence type="ECO:0000256" key="1">
    <source>
        <dbReference type="ARBA" id="ARBA00001962"/>
    </source>
</evidence>
<dbReference type="Gene3D" id="2.60.60.20">
    <property type="entry name" value="PLAT/LH2 domain"/>
    <property type="match status" value="1"/>
</dbReference>
<gene>
    <name evidence="18" type="ORF">Cni_G12857</name>
</gene>
<comment type="caution">
    <text evidence="12">Lacks conserved residue(s) required for the propagation of feature annotation.</text>
</comment>
<dbReference type="Gene3D" id="1.20.245.10">
    <property type="entry name" value="Lipoxygenase-1, Domain 5"/>
    <property type="match status" value="1"/>
</dbReference>
<evidence type="ECO:0000313" key="18">
    <source>
        <dbReference type="EMBL" id="WOL04136.1"/>
    </source>
</evidence>
<evidence type="ECO:0000256" key="4">
    <source>
        <dbReference type="ARBA" id="ARBA00022723"/>
    </source>
</evidence>
<accession>A0AAQ3KE80</accession>
<dbReference type="Pfam" id="PF00305">
    <property type="entry name" value="Lipoxygenase"/>
    <property type="match status" value="1"/>
</dbReference>
<evidence type="ECO:0000256" key="3">
    <source>
        <dbReference type="ARBA" id="ARBA00022516"/>
    </source>
</evidence>
<dbReference type="PROSITE" id="PS51393">
    <property type="entry name" value="LIPOXYGENASE_3"/>
    <property type="match status" value="1"/>
</dbReference>
<feature type="region of interest" description="Disordered" evidence="15">
    <location>
        <begin position="833"/>
        <end position="858"/>
    </location>
</feature>
<dbReference type="PRINTS" id="PR00468">
    <property type="entry name" value="PLTLPOXGNASE"/>
</dbReference>
<dbReference type="SUPFAM" id="SSF49723">
    <property type="entry name" value="Lipase/lipooxygenase domain (PLAT/LH2 domain)"/>
    <property type="match status" value="1"/>
</dbReference>
<dbReference type="AlphaFoldDB" id="A0AAQ3KE80"/>
<keyword evidence="10" id="KW-0443">Lipid metabolism</keyword>
<dbReference type="Gene3D" id="4.10.375.10">
    <property type="entry name" value="Lipoxygenase-1, Domain 2"/>
    <property type="match status" value="1"/>
</dbReference>
<dbReference type="InterPro" id="IPR020833">
    <property type="entry name" value="LipOase_Fe_BS"/>
</dbReference>
<dbReference type="GO" id="GO:0046872">
    <property type="term" value="F:metal ion binding"/>
    <property type="evidence" value="ECO:0007669"/>
    <property type="project" value="UniProtKB-UniRule"/>
</dbReference>
<dbReference type="Gene3D" id="4.10.372.10">
    <property type="entry name" value="Lipoxygenase-1, Domain 3"/>
    <property type="match status" value="1"/>
</dbReference>
<keyword evidence="3 14" id="KW-0444">Lipid biosynthesis</keyword>
<keyword evidence="5 14" id="KW-0925">Oxylipin biosynthesis</keyword>
<evidence type="ECO:0000259" key="17">
    <source>
        <dbReference type="PROSITE" id="PS51393"/>
    </source>
</evidence>
<dbReference type="EMBL" id="CP136893">
    <property type="protein sequence ID" value="WOL04136.1"/>
    <property type="molecule type" value="Genomic_DNA"/>
</dbReference>
<evidence type="ECO:0000256" key="8">
    <source>
        <dbReference type="ARBA" id="ARBA00023002"/>
    </source>
</evidence>
<dbReference type="InterPro" id="IPR001246">
    <property type="entry name" value="LipOase_plant"/>
</dbReference>
<feature type="domain" description="Lipoxygenase" evidence="17">
    <location>
        <begin position="160"/>
        <end position="858"/>
    </location>
</feature>
<name>A0AAQ3KE80_9LILI</name>
<dbReference type="FunFam" id="1.20.245.10:FF:000002">
    <property type="entry name" value="Lipoxygenase"/>
    <property type="match status" value="1"/>
</dbReference>
<evidence type="ECO:0000256" key="9">
    <source>
        <dbReference type="ARBA" id="ARBA00023004"/>
    </source>
</evidence>
<dbReference type="PROSITE" id="PS00081">
    <property type="entry name" value="LIPOXYGENASE_2"/>
    <property type="match status" value="1"/>
</dbReference>
<evidence type="ECO:0000256" key="5">
    <source>
        <dbReference type="ARBA" id="ARBA00022767"/>
    </source>
</evidence>
<dbReference type="GO" id="GO:0009611">
    <property type="term" value="P:response to wounding"/>
    <property type="evidence" value="ECO:0007669"/>
    <property type="project" value="UniProtKB-ARBA"/>
</dbReference>
<dbReference type="EC" id="1.13.11.-" evidence="14"/>
<keyword evidence="9 13" id="KW-0408">Iron</keyword>
<evidence type="ECO:0000256" key="13">
    <source>
        <dbReference type="RuleBase" id="RU003974"/>
    </source>
</evidence>
<evidence type="ECO:0000313" key="19">
    <source>
        <dbReference type="Proteomes" id="UP001327560"/>
    </source>
</evidence>
<dbReference type="FunFam" id="4.10.375.10:FF:000001">
    <property type="entry name" value="Lipoxygenase"/>
    <property type="match status" value="1"/>
</dbReference>
<comment type="function">
    <text evidence="14">Plant lipoxygenase may be involved in a number of diverse aspects of plant physiology including growth and development, pest resistance, and senescence or responses to wounding.</text>
</comment>
<dbReference type="Gene3D" id="3.10.450.60">
    <property type="match status" value="1"/>
</dbReference>
<reference evidence="18 19" key="1">
    <citation type="submission" date="2023-10" db="EMBL/GenBank/DDBJ databases">
        <title>Chromosome-scale genome assembly provides insights into flower coloration mechanisms of Canna indica.</title>
        <authorList>
            <person name="Li C."/>
        </authorList>
    </citation>
    <scope>NUCLEOTIDE SEQUENCE [LARGE SCALE GENOMIC DNA]</scope>
    <source>
        <tissue evidence="18">Flower</tissue>
    </source>
</reference>
<keyword evidence="7 13" id="KW-0223">Dioxygenase</keyword>
<evidence type="ECO:0000256" key="7">
    <source>
        <dbReference type="ARBA" id="ARBA00022964"/>
    </source>
</evidence>
<evidence type="ECO:0000256" key="10">
    <source>
        <dbReference type="ARBA" id="ARBA00023098"/>
    </source>
</evidence>
<dbReference type="Pfam" id="PF01477">
    <property type="entry name" value="PLAT"/>
    <property type="match status" value="1"/>
</dbReference>
<feature type="domain" description="PLAT" evidence="16">
    <location>
        <begin position="34"/>
        <end position="157"/>
    </location>
</feature>
<evidence type="ECO:0000256" key="14">
    <source>
        <dbReference type="RuleBase" id="RU003975"/>
    </source>
</evidence>
<evidence type="ECO:0000256" key="12">
    <source>
        <dbReference type="PROSITE-ProRule" id="PRU00152"/>
    </source>
</evidence>
<dbReference type="InterPro" id="IPR001024">
    <property type="entry name" value="PLAT/LH2_dom"/>
</dbReference>
<dbReference type="GO" id="GO:0016702">
    <property type="term" value="F:oxidoreductase activity, acting on single donors with incorporation of molecular oxygen, incorporation of two atoms of oxygen"/>
    <property type="evidence" value="ECO:0007669"/>
    <property type="project" value="InterPro"/>
</dbReference>
<comment type="cofactor">
    <cofactor evidence="1 13">
        <name>Fe cation</name>
        <dbReference type="ChEBI" id="CHEBI:24875"/>
    </cofactor>
</comment>
<dbReference type="InterPro" id="IPR027433">
    <property type="entry name" value="Lipoxygenase_dom_3"/>
</dbReference>
<dbReference type="PRINTS" id="PR00087">
    <property type="entry name" value="LIPOXYGENASE"/>
</dbReference>
<keyword evidence="6" id="KW-0276">Fatty acid metabolism</keyword>
<protein>
    <recommendedName>
        <fullName evidence="14">Lipoxygenase</fullName>
        <ecNumber evidence="14">1.13.11.-</ecNumber>
    </recommendedName>
</protein>
<evidence type="ECO:0000259" key="16">
    <source>
        <dbReference type="PROSITE" id="PS50095"/>
    </source>
</evidence>
<dbReference type="InterPro" id="IPR020834">
    <property type="entry name" value="LipOase_CS"/>
</dbReference>
<dbReference type="GO" id="GO:0031408">
    <property type="term" value="P:oxylipin biosynthetic process"/>
    <property type="evidence" value="ECO:0007669"/>
    <property type="project" value="UniProtKB-UniRule"/>
</dbReference>
<dbReference type="Proteomes" id="UP001327560">
    <property type="component" value="Chromosome 4"/>
</dbReference>
<proteinExistence type="inferred from homology"/>
<dbReference type="InterPro" id="IPR013819">
    <property type="entry name" value="LipOase_C"/>
</dbReference>
<evidence type="ECO:0000256" key="11">
    <source>
        <dbReference type="ARBA" id="ARBA00023160"/>
    </source>
</evidence>